<dbReference type="InterPro" id="IPR032774">
    <property type="entry name" value="WG_beta_rep"/>
</dbReference>
<gene>
    <name evidence="1" type="ORF">D1012_08955</name>
</gene>
<sequence>MVIAPQFDAAFGHADGIAGVRVGEARGMIDRTGALVIAPQFQDFWRHGGGVMAVRDSGGWGVIAPDASDPDVVFDLPLAQARGAVAERKAAIQIVPSTPHFYSGQDIQSRHDVVISPDGKVMLTVLASNGMQGSGEVAL</sequence>
<evidence type="ECO:0000313" key="1">
    <source>
        <dbReference type="EMBL" id="RGP37349.1"/>
    </source>
</evidence>
<protein>
    <submittedName>
        <fullName evidence="1">WG repeat-containing protein</fullName>
    </submittedName>
</protein>
<dbReference type="OrthoDB" id="210273at2"/>
<evidence type="ECO:0000313" key="2">
    <source>
        <dbReference type="Proteomes" id="UP000284547"/>
    </source>
</evidence>
<name>A0A411Z2Q9_9RHOB</name>
<dbReference type="Pfam" id="PF14903">
    <property type="entry name" value="WG_beta_rep"/>
    <property type="match status" value="2"/>
</dbReference>
<comment type="caution">
    <text evidence="1">The sequence shown here is derived from an EMBL/GenBank/DDBJ whole genome shotgun (WGS) entry which is preliminary data.</text>
</comment>
<dbReference type="RefSeq" id="WP_118151294.1">
    <property type="nucleotide sequence ID" value="NZ_QWEY01000004.1"/>
</dbReference>
<proteinExistence type="predicted"/>
<dbReference type="EMBL" id="QWEY01000004">
    <property type="protein sequence ID" value="RGP37349.1"/>
    <property type="molecule type" value="Genomic_DNA"/>
</dbReference>
<organism evidence="1 2">
    <name type="scientific">Pseudotabrizicola alkalilacus</name>
    <dbReference type="NCBI Taxonomy" id="2305252"/>
    <lineage>
        <taxon>Bacteria</taxon>
        <taxon>Pseudomonadati</taxon>
        <taxon>Pseudomonadota</taxon>
        <taxon>Alphaproteobacteria</taxon>
        <taxon>Rhodobacterales</taxon>
        <taxon>Paracoccaceae</taxon>
        <taxon>Pseudotabrizicola</taxon>
    </lineage>
</organism>
<dbReference type="AlphaFoldDB" id="A0A411Z2Q9"/>
<reference evidence="1 2" key="1">
    <citation type="submission" date="2018-08" db="EMBL/GenBank/DDBJ databases">
        <title>Flavobacterium tibetense sp. nov., isolated from a wetland YonghuCo on Tibetan Plateau.</title>
        <authorList>
            <person name="Phurbu D."/>
            <person name="Lu H."/>
            <person name="Xing P."/>
        </authorList>
    </citation>
    <scope>NUCLEOTIDE SEQUENCE [LARGE SCALE GENOMIC DNA]</scope>
    <source>
        <strain evidence="1 2">DJC</strain>
    </source>
</reference>
<keyword evidence="2" id="KW-1185">Reference proteome</keyword>
<dbReference type="Proteomes" id="UP000284547">
    <property type="component" value="Unassembled WGS sequence"/>
</dbReference>
<accession>A0A411Z2Q9</accession>